<evidence type="ECO:0000313" key="1">
    <source>
        <dbReference type="EMBL" id="KAK3686071.1"/>
    </source>
</evidence>
<comment type="caution">
    <text evidence="1">The sequence shown here is derived from an EMBL/GenBank/DDBJ whole genome shotgun (WGS) entry which is preliminary data.</text>
</comment>
<keyword evidence="2" id="KW-1185">Reference proteome</keyword>
<evidence type="ECO:0000313" key="2">
    <source>
        <dbReference type="Proteomes" id="UP001270362"/>
    </source>
</evidence>
<name>A0AAE1CAY6_9PEZI</name>
<organism evidence="1 2">
    <name type="scientific">Podospora appendiculata</name>
    <dbReference type="NCBI Taxonomy" id="314037"/>
    <lineage>
        <taxon>Eukaryota</taxon>
        <taxon>Fungi</taxon>
        <taxon>Dikarya</taxon>
        <taxon>Ascomycota</taxon>
        <taxon>Pezizomycotina</taxon>
        <taxon>Sordariomycetes</taxon>
        <taxon>Sordariomycetidae</taxon>
        <taxon>Sordariales</taxon>
        <taxon>Podosporaceae</taxon>
        <taxon>Podospora</taxon>
    </lineage>
</organism>
<reference evidence="1" key="2">
    <citation type="submission" date="2023-06" db="EMBL/GenBank/DDBJ databases">
        <authorList>
            <consortium name="Lawrence Berkeley National Laboratory"/>
            <person name="Haridas S."/>
            <person name="Hensen N."/>
            <person name="Bonometti L."/>
            <person name="Westerberg I."/>
            <person name="Brannstrom I.O."/>
            <person name="Guillou S."/>
            <person name="Cros-Aarteil S."/>
            <person name="Calhoun S."/>
            <person name="Kuo A."/>
            <person name="Mondo S."/>
            <person name="Pangilinan J."/>
            <person name="Riley R."/>
            <person name="Labutti K."/>
            <person name="Andreopoulos B."/>
            <person name="Lipzen A."/>
            <person name="Chen C."/>
            <person name="Yanf M."/>
            <person name="Daum C."/>
            <person name="Ng V."/>
            <person name="Clum A."/>
            <person name="Steindorff A."/>
            <person name="Ohm R."/>
            <person name="Martin F."/>
            <person name="Silar P."/>
            <person name="Natvig D."/>
            <person name="Lalanne C."/>
            <person name="Gautier V."/>
            <person name="Ament-Velasquez S.L."/>
            <person name="Kruys A."/>
            <person name="Hutchinson M.I."/>
            <person name="Powell A.J."/>
            <person name="Barry K."/>
            <person name="Miller A.N."/>
            <person name="Grigoriev I.V."/>
            <person name="Debuchy R."/>
            <person name="Gladieux P."/>
            <person name="Thoren M.H."/>
            <person name="Johannesson H."/>
        </authorList>
    </citation>
    <scope>NUCLEOTIDE SEQUENCE</scope>
    <source>
        <strain evidence="1">CBS 314.62</strain>
    </source>
</reference>
<reference evidence="1" key="1">
    <citation type="journal article" date="2023" name="Mol. Phylogenet. Evol.">
        <title>Genome-scale phylogeny and comparative genomics of the fungal order Sordariales.</title>
        <authorList>
            <person name="Hensen N."/>
            <person name="Bonometti L."/>
            <person name="Westerberg I."/>
            <person name="Brannstrom I.O."/>
            <person name="Guillou S."/>
            <person name="Cros-Aarteil S."/>
            <person name="Calhoun S."/>
            <person name="Haridas S."/>
            <person name="Kuo A."/>
            <person name="Mondo S."/>
            <person name="Pangilinan J."/>
            <person name="Riley R."/>
            <person name="LaButti K."/>
            <person name="Andreopoulos B."/>
            <person name="Lipzen A."/>
            <person name="Chen C."/>
            <person name="Yan M."/>
            <person name="Daum C."/>
            <person name="Ng V."/>
            <person name="Clum A."/>
            <person name="Steindorff A."/>
            <person name="Ohm R.A."/>
            <person name="Martin F."/>
            <person name="Silar P."/>
            <person name="Natvig D.O."/>
            <person name="Lalanne C."/>
            <person name="Gautier V."/>
            <person name="Ament-Velasquez S.L."/>
            <person name="Kruys A."/>
            <person name="Hutchinson M.I."/>
            <person name="Powell A.J."/>
            <person name="Barry K."/>
            <person name="Miller A.N."/>
            <person name="Grigoriev I.V."/>
            <person name="Debuchy R."/>
            <person name="Gladieux P."/>
            <person name="Hiltunen Thoren M."/>
            <person name="Johannesson H."/>
        </authorList>
    </citation>
    <scope>NUCLEOTIDE SEQUENCE</scope>
    <source>
        <strain evidence="1">CBS 314.62</strain>
    </source>
</reference>
<dbReference type="Proteomes" id="UP001270362">
    <property type="component" value="Unassembled WGS sequence"/>
</dbReference>
<dbReference type="AlphaFoldDB" id="A0AAE1CAY6"/>
<dbReference type="EMBL" id="JAULSO010000003">
    <property type="protein sequence ID" value="KAK3686071.1"/>
    <property type="molecule type" value="Genomic_DNA"/>
</dbReference>
<protein>
    <submittedName>
        <fullName evidence="1">Uncharacterized protein</fullName>
    </submittedName>
</protein>
<proteinExistence type="predicted"/>
<sequence>MVICQVAVVLHFAAAEHIRLTLLVLYSKAIWQRMDVASSTYDPLIASREHAVAVARSTLRAHASPRAENPDNIPDTVIICRTDEGRSMIL</sequence>
<gene>
    <name evidence="1" type="ORF">B0T22DRAFT_240670</name>
</gene>
<accession>A0AAE1CAY6</accession>